<sequence>MPAVAYFGPAGTFTEMALDRLLQNVVPGVAGVDVPADPDRLAEPNPRAVIEAVRTGAALFGCVPMESSVEGSVPATMDALACGDPVQIVAEVVIDIAFTVAALGDRAPGDVATIAAYPVAAGQTRDSIERLFPSATVVPASSNAAAAADVAAGAADAALTTPLAARAHGLTPLAEDVADAADATTRFVLVSRPAPVPARTGRDRTAVVLDLPDVPGSLMRAMREFADRDIDLTRIQSRPRRTAPGYWFFLDATGHLDDAPVGQALAGLHAHGGVTFLGSWPADRGVGEPPPDIGPSLDWVDRLRRGDR</sequence>
<evidence type="ECO:0000256" key="1">
    <source>
        <dbReference type="ARBA" id="ARBA00004741"/>
    </source>
</evidence>
<evidence type="ECO:0000256" key="6">
    <source>
        <dbReference type="ARBA" id="ARBA00023222"/>
    </source>
</evidence>
<accession>A0ABW3G509</accession>
<keyword evidence="6" id="KW-0584">Phenylalanine biosynthesis</keyword>
<dbReference type="PROSITE" id="PS51671">
    <property type="entry name" value="ACT"/>
    <property type="match status" value="1"/>
</dbReference>
<dbReference type="PANTHER" id="PTHR21022:SF19">
    <property type="entry name" value="PREPHENATE DEHYDRATASE-RELATED"/>
    <property type="match status" value="1"/>
</dbReference>
<dbReference type="PROSITE" id="PS51171">
    <property type="entry name" value="PREPHENATE_DEHYDR_3"/>
    <property type="match status" value="1"/>
</dbReference>
<dbReference type="Proteomes" id="UP001597068">
    <property type="component" value="Unassembled WGS sequence"/>
</dbReference>
<evidence type="ECO:0000259" key="9">
    <source>
        <dbReference type="PROSITE" id="PS51171"/>
    </source>
</evidence>
<comment type="pathway">
    <text evidence="1">Amino-acid biosynthesis; L-phenylalanine biosynthesis; phenylpyruvate from prephenate: step 1/1.</text>
</comment>
<dbReference type="SUPFAM" id="SSF55021">
    <property type="entry name" value="ACT-like"/>
    <property type="match status" value="1"/>
</dbReference>
<dbReference type="RefSeq" id="WP_253646743.1">
    <property type="nucleotide sequence ID" value="NZ_BAAAMO010000002.1"/>
</dbReference>
<organism evidence="11 12">
    <name type="scientific">Williamsia deligens</name>
    <dbReference type="NCBI Taxonomy" id="321325"/>
    <lineage>
        <taxon>Bacteria</taxon>
        <taxon>Bacillati</taxon>
        <taxon>Actinomycetota</taxon>
        <taxon>Actinomycetes</taxon>
        <taxon>Mycobacteriales</taxon>
        <taxon>Nocardiaceae</taxon>
        <taxon>Williamsia</taxon>
    </lineage>
</organism>
<evidence type="ECO:0000256" key="3">
    <source>
        <dbReference type="ARBA" id="ARBA00021872"/>
    </source>
</evidence>
<feature type="domain" description="ACT" evidence="10">
    <location>
        <begin position="206"/>
        <end position="282"/>
    </location>
</feature>
<dbReference type="InterPro" id="IPR008242">
    <property type="entry name" value="Chor_mutase/pphenate_deHydtase"/>
</dbReference>
<evidence type="ECO:0000256" key="5">
    <source>
        <dbReference type="ARBA" id="ARBA00023141"/>
    </source>
</evidence>
<reference evidence="12" key="1">
    <citation type="journal article" date="2019" name="Int. J. Syst. Evol. Microbiol.">
        <title>The Global Catalogue of Microorganisms (GCM) 10K type strain sequencing project: providing services to taxonomists for standard genome sequencing and annotation.</title>
        <authorList>
            <consortium name="The Broad Institute Genomics Platform"/>
            <consortium name="The Broad Institute Genome Sequencing Center for Infectious Disease"/>
            <person name="Wu L."/>
            <person name="Ma J."/>
        </authorList>
    </citation>
    <scope>NUCLEOTIDE SEQUENCE [LARGE SCALE GENOMIC DNA]</scope>
    <source>
        <strain evidence="12">CCUG 50873</strain>
    </source>
</reference>
<dbReference type="SUPFAM" id="SSF53850">
    <property type="entry name" value="Periplasmic binding protein-like II"/>
    <property type="match status" value="1"/>
</dbReference>
<name>A0ABW3G509_9NOCA</name>
<keyword evidence="4" id="KW-0028">Amino-acid biosynthesis</keyword>
<dbReference type="EC" id="4.2.1.51" evidence="2"/>
<dbReference type="GO" id="GO:0004664">
    <property type="term" value="F:prephenate dehydratase activity"/>
    <property type="evidence" value="ECO:0007669"/>
    <property type="project" value="UniProtKB-EC"/>
</dbReference>
<feature type="domain" description="Prephenate dehydratase" evidence="9">
    <location>
        <begin position="3"/>
        <end position="192"/>
    </location>
</feature>
<dbReference type="InterPro" id="IPR001086">
    <property type="entry name" value="Preph_deHydtase"/>
</dbReference>
<dbReference type="EMBL" id="JBHTIL010000001">
    <property type="protein sequence ID" value="MFD0925294.1"/>
    <property type="molecule type" value="Genomic_DNA"/>
</dbReference>
<proteinExistence type="predicted"/>
<dbReference type="CDD" id="cd04905">
    <property type="entry name" value="ACT_CM-PDT"/>
    <property type="match status" value="1"/>
</dbReference>
<protein>
    <recommendedName>
        <fullName evidence="3">Prephenate dehydratase</fullName>
        <ecNumber evidence="2">4.2.1.51</ecNumber>
    </recommendedName>
</protein>
<dbReference type="InterPro" id="IPR002912">
    <property type="entry name" value="ACT_dom"/>
</dbReference>
<dbReference type="Gene3D" id="3.40.190.10">
    <property type="entry name" value="Periplasmic binding protein-like II"/>
    <property type="match status" value="2"/>
</dbReference>
<evidence type="ECO:0000256" key="8">
    <source>
        <dbReference type="ARBA" id="ARBA00047848"/>
    </source>
</evidence>
<evidence type="ECO:0000256" key="2">
    <source>
        <dbReference type="ARBA" id="ARBA00013147"/>
    </source>
</evidence>
<keyword evidence="12" id="KW-1185">Reference proteome</keyword>
<comment type="caution">
    <text evidence="11">The sequence shown here is derived from an EMBL/GenBank/DDBJ whole genome shotgun (WGS) entry which is preliminary data.</text>
</comment>
<dbReference type="Pfam" id="PF00800">
    <property type="entry name" value="PDT"/>
    <property type="match status" value="1"/>
</dbReference>
<dbReference type="Gene3D" id="3.30.70.260">
    <property type="match status" value="1"/>
</dbReference>
<evidence type="ECO:0000313" key="11">
    <source>
        <dbReference type="EMBL" id="MFD0925294.1"/>
    </source>
</evidence>
<dbReference type="InterPro" id="IPR045865">
    <property type="entry name" value="ACT-like_dom_sf"/>
</dbReference>
<dbReference type="PIRSF" id="PIRSF001500">
    <property type="entry name" value="Chor_mut_pdt_Ppr"/>
    <property type="match status" value="1"/>
</dbReference>
<evidence type="ECO:0000313" key="12">
    <source>
        <dbReference type="Proteomes" id="UP001597068"/>
    </source>
</evidence>
<evidence type="ECO:0000256" key="7">
    <source>
        <dbReference type="ARBA" id="ARBA00023239"/>
    </source>
</evidence>
<keyword evidence="7 11" id="KW-0456">Lyase</keyword>
<gene>
    <name evidence="11" type="primary">pheA</name>
    <name evidence="11" type="ORF">ACFQ04_06040</name>
</gene>
<evidence type="ECO:0000256" key="4">
    <source>
        <dbReference type="ARBA" id="ARBA00022605"/>
    </source>
</evidence>
<dbReference type="NCBIfam" id="NF008865">
    <property type="entry name" value="PRK11898.1"/>
    <property type="match status" value="1"/>
</dbReference>
<evidence type="ECO:0000259" key="10">
    <source>
        <dbReference type="PROSITE" id="PS51671"/>
    </source>
</evidence>
<comment type="catalytic activity">
    <reaction evidence="8">
        <text>prephenate + H(+) = 3-phenylpyruvate + CO2 + H2O</text>
        <dbReference type="Rhea" id="RHEA:21648"/>
        <dbReference type="ChEBI" id="CHEBI:15377"/>
        <dbReference type="ChEBI" id="CHEBI:15378"/>
        <dbReference type="ChEBI" id="CHEBI:16526"/>
        <dbReference type="ChEBI" id="CHEBI:18005"/>
        <dbReference type="ChEBI" id="CHEBI:29934"/>
        <dbReference type="EC" id="4.2.1.51"/>
    </reaction>
</comment>
<dbReference type="PANTHER" id="PTHR21022">
    <property type="entry name" value="PREPHENATE DEHYDRATASE P PROTEIN"/>
    <property type="match status" value="1"/>
</dbReference>
<keyword evidence="5" id="KW-0057">Aromatic amino acid biosynthesis</keyword>